<keyword evidence="2" id="KW-1185">Reference proteome</keyword>
<dbReference type="SUPFAM" id="SSF53067">
    <property type="entry name" value="Actin-like ATPase domain"/>
    <property type="match status" value="1"/>
</dbReference>
<evidence type="ECO:0008006" key="3">
    <source>
        <dbReference type="Google" id="ProtNLM"/>
    </source>
</evidence>
<protein>
    <recommendedName>
        <fullName evidence="3">MSHA biogenesis protein MshI</fullName>
    </recommendedName>
</protein>
<dbReference type="AlphaFoldDB" id="A0A193LHX5"/>
<evidence type="ECO:0000313" key="2">
    <source>
        <dbReference type="Proteomes" id="UP000092695"/>
    </source>
</evidence>
<sequence length="309" mass="33565">MSVARGRAAITWHGGRAALVRATHRDQSAPRLETSLTEVAKDAHGQVDLSGLQLAGQPVQRSAISSVLPDGSYQLLLEELPNAPREEMRSAVGWRIKDRIEMSLDDAVIELLEMPAKARGGTNQSAYAIIAKREQVSAQIARLKAAGLKLDVLDLPELCMRNLAARLRQDQEGVAFLHFTDNGGLLTITRQRVLYLIRHIEIGQLQLDESADTQLSTALIPSICLELQRSLDYYEANYDLPAVKTLVLGPGAGLATLKAAITEQLGIKVLDLDLNAMFDLAQPLSADDQKACLFAVGAALRPDSATAWE</sequence>
<dbReference type="Proteomes" id="UP000092695">
    <property type="component" value="Chromosome"/>
</dbReference>
<dbReference type="InterPro" id="IPR043129">
    <property type="entry name" value="ATPase_NBD"/>
</dbReference>
<accession>A0A193LHX5</accession>
<proteinExistence type="predicted"/>
<organism evidence="1 2">
    <name type="scientific">Woeseia oceani</name>
    <dbReference type="NCBI Taxonomy" id="1548547"/>
    <lineage>
        <taxon>Bacteria</taxon>
        <taxon>Pseudomonadati</taxon>
        <taxon>Pseudomonadota</taxon>
        <taxon>Gammaproteobacteria</taxon>
        <taxon>Woeseiales</taxon>
        <taxon>Woeseiaceae</taxon>
        <taxon>Woeseia</taxon>
    </lineage>
</organism>
<dbReference type="STRING" id="1548547.BA177_13640"/>
<reference evidence="1 2" key="1">
    <citation type="submission" date="2016-06" db="EMBL/GenBank/DDBJ databases">
        <title>Complete genome sequence of a deep-branching marine Gamma Proteobacterium Woeseia oceani type strain XK5.</title>
        <authorList>
            <person name="Mu D."/>
            <person name="Du Z."/>
        </authorList>
    </citation>
    <scope>NUCLEOTIDE SEQUENCE [LARGE SCALE GENOMIC DNA]</scope>
    <source>
        <strain evidence="1 2">XK5</strain>
    </source>
</reference>
<evidence type="ECO:0000313" key="1">
    <source>
        <dbReference type="EMBL" id="ANO52101.1"/>
    </source>
</evidence>
<gene>
    <name evidence="1" type="ORF">BA177_13640</name>
</gene>
<dbReference type="EMBL" id="CP016268">
    <property type="protein sequence ID" value="ANO52101.1"/>
    <property type="molecule type" value="Genomic_DNA"/>
</dbReference>
<name>A0A193LHX5_9GAMM</name>
<dbReference type="KEGG" id="woc:BA177_13640"/>